<dbReference type="PROSITE" id="PS50892">
    <property type="entry name" value="V_SNARE"/>
    <property type="match status" value="1"/>
</dbReference>
<proteinExistence type="inferred from homology"/>
<keyword evidence="9" id="KW-0333">Golgi apparatus</keyword>
<feature type="transmembrane region" description="Helical" evidence="13">
    <location>
        <begin position="198"/>
        <end position="218"/>
    </location>
</feature>
<keyword evidence="17" id="KW-1185">Reference proteome</keyword>
<dbReference type="GO" id="GO:0005484">
    <property type="term" value="F:SNAP receptor activity"/>
    <property type="evidence" value="ECO:0007669"/>
    <property type="project" value="InterPro"/>
</dbReference>
<comment type="subcellular location">
    <subcellularLocation>
        <location evidence="1">Endoplasmic reticulum membrane</location>
        <topology evidence="1">Single-pass type IV membrane protein</topology>
    </subcellularLocation>
    <subcellularLocation>
        <location evidence="2">Golgi apparatus membrane</location>
    </subcellularLocation>
</comment>
<keyword evidence="6" id="KW-0256">Endoplasmic reticulum</keyword>
<dbReference type="GO" id="GO:0006890">
    <property type="term" value="P:retrograde vesicle-mediated transport, Golgi to endoplasmic reticulum"/>
    <property type="evidence" value="ECO:0007669"/>
    <property type="project" value="InterPro"/>
</dbReference>
<dbReference type="EMBL" id="CP031034">
    <property type="protein sequence ID" value="QDZ18053.1"/>
    <property type="molecule type" value="Genomic_DNA"/>
</dbReference>
<dbReference type="GO" id="GO:0005789">
    <property type="term" value="C:endoplasmic reticulum membrane"/>
    <property type="evidence" value="ECO:0007669"/>
    <property type="project" value="UniProtKB-SubCell"/>
</dbReference>
<organism evidence="16 17">
    <name type="scientific">Chloropicon primus</name>
    <dbReference type="NCBI Taxonomy" id="1764295"/>
    <lineage>
        <taxon>Eukaryota</taxon>
        <taxon>Viridiplantae</taxon>
        <taxon>Chlorophyta</taxon>
        <taxon>Chloropicophyceae</taxon>
        <taxon>Chloropicales</taxon>
        <taxon>Chloropicaceae</taxon>
        <taxon>Chloropicon</taxon>
    </lineage>
</organism>
<evidence type="ECO:0000259" key="15">
    <source>
        <dbReference type="PROSITE" id="PS50892"/>
    </source>
</evidence>
<dbReference type="OrthoDB" id="1719357at2759"/>
<name>A0A5B8MCD5_9CHLO</name>
<keyword evidence="5 13" id="KW-0812">Transmembrane</keyword>
<dbReference type="SMART" id="SM01270">
    <property type="entry name" value="Longin"/>
    <property type="match status" value="1"/>
</dbReference>
<evidence type="ECO:0000259" key="14">
    <source>
        <dbReference type="PROSITE" id="PS50859"/>
    </source>
</evidence>
<dbReference type="InterPro" id="IPR010908">
    <property type="entry name" value="Longin_dom"/>
</dbReference>
<evidence type="ECO:0000256" key="13">
    <source>
        <dbReference type="SAM" id="Phobius"/>
    </source>
</evidence>
<evidence type="ECO:0000256" key="4">
    <source>
        <dbReference type="ARBA" id="ARBA00022448"/>
    </source>
</evidence>
<dbReference type="FunFam" id="3.30.450.50:FF:000003">
    <property type="entry name" value="25.3 kDa vesicle transport protein-like"/>
    <property type="match status" value="1"/>
</dbReference>
<accession>A0A5B8MCD5</accession>
<dbReference type="InterPro" id="IPR042855">
    <property type="entry name" value="V_SNARE_CC"/>
</dbReference>
<evidence type="ECO:0000256" key="3">
    <source>
        <dbReference type="ARBA" id="ARBA00008025"/>
    </source>
</evidence>
<evidence type="ECO:0000256" key="1">
    <source>
        <dbReference type="ARBA" id="ARBA00004163"/>
    </source>
</evidence>
<keyword evidence="8 13" id="KW-1133">Transmembrane helix</keyword>
<feature type="domain" description="Longin" evidence="14">
    <location>
        <begin position="6"/>
        <end position="121"/>
    </location>
</feature>
<evidence type="ECO:0000256" key="12">
    <source>
        <dbReference type="PROSITE-ProRule" id="PRU00290"/>
    </source>
</evidence>
<evidence type="ECO:0000313" key="17">
    <source>
        <dbReference type="Proteomes" id="UP000316726"/>
    </source>
</evidence>
<reference evidence="16 17" key="1">
    <citation type="submission" date="2018-07" db="EMBL/GenBank/DDBJ databases">
        <title>The complete nuclear genome of the prasinophyte Chloropicon primus (CCMP1205).</title>
        <authorList>
            <person name="Pombert J.-F."/>
            <person name="Otis C."/>
            <person name="Turmel M."/>
            <person name="Lemieux C."/>
        </authorList>
    </citation>
    <scope>NUCLEOTIDE SEQUENCE [LARGE SCALE GENOMIC DNA]</scope>
    <source>
        <strain evidence="16 17">CCMP1205</strain>
    </source>
</reference>
<dbReference type="Gene3D" id="3.30.450.50">
    <property type="entry name" value="Longin domain"/>
    <property type="match status" value="1"/>
</dbReference>
<evidence type="ECO:0000256" key="5">
    <source>
        <dbReference type="ARBA" id="ARBA00022692"/>
    </source>
</evidence>
<dbReference type="InterPro" id="IPR044565">
    <property type="entry name" value="Sec22"/>
</dbReference>
<dbReference type="SUPFAM" id="SSF58038">
    <property type="entry name" value="SNARE fusion complex"/>
    <property type="match status" value="1"/>
</dbReference>
<dbReference type="GO" id="GO:0006888">
    <property type="term" value="P:endoplasmic reticulum to Golgi vesicle-mediated transport"/>
    <property type="evidence" value="ECO:0007669"/>
    <property type="project" value="InterPro"/>
</dbReference>
<evidence type="ECO:0000256" key="11">
    <source>
        <dbReference type="ARBA" id="ARBA00023136"/>
    </source>
</evidence>
<dbReference type="STRING" id="1764295.A0A5B8MCD5"/>
<evidence type="ECO:0000256" key="8">
    <source>
        <dbReference type="ARBA" id="ARBA00022989"/>
    </source>
</evidence>
<dbReference type="PANTHER" id="PTHR45837">
    <property type="entry name" value="VESICLE-TRAFFICKING PROTEIN SEC22B"/>
    <property type="match status" value="1"/>
</dbReference>
<keyword evidence="4" id="KW-0813">Transport</keyword>
<evidence type="ECO:0000313" key="16">
    <source>
        <dbReference type="EMBL" id="QDZ18053.1"/>
    </source>
</evidence>
<evidence type="ECO:0000256" key="7">
    <source>
        <dbReference type="ARBA" id="ARBA00022927"/>
    </source>
</evidence>
<dbReference type="AlphaFoldDB" id="A0A5B8MCD5"/>
<dbReference type="SUPFAM" id="SSF64356">
    <property type="entry name" value="SNARE-like"/>
    <property type="match status" value="1"/>
</dbReference>
<dbReference type="CDD" id="cd14824">
    <property type="entry name" value="Longin"/>
    <property type="match status" value="1"/>
</dbReference>
<keyword evidence="7" id="KW-0653">Protein transport</keyword>
<protein>
    <submittedName>
        <fullName evidence="16">Sec22-family R-SNARE protein</fullName>
    </submittedName>
</protein>
<evidence type="ECO:0000256" key="9">
    <source>
        <dbReference type="ARBA" id="ARBA00023034"/>
    </source>
</evidence>
<dbReference type="InterPro" id="IPR011012">
    <property type="entry name" value="Longin-like_dom_sf"/>
</dbReference>
<dbReference type="GO" id="GO:0000139">
    <property type="term" value="C:Golgi membrane"/>
    <property type="evidence" value="ECO:0007669"/>
    <property type="project" value="UniProtKB-SubCell"/>
</dbReference>
<sequence length="219" mass="25593">MVKLTMVVRLSDGLPLCESLEMDKIANMEMYKQQAKSVIKNFAQTRTAAVPPKMTVESGNYHFHYLVNSGVCYFTLAEKGYPKKLAYQYLEELKREFTTLYHSEIESVARPYAFIKFDKFIQKTRKLYLDTRTQRNMSKLNSELNEVQTIMTKNIQEVLGQGEKLENVTRMSSTLSYESRKYQKNAKALSRQALIKKYMPFAIIGGVIFMVLLFRYLFY</sequence>
<dbReference type="Pfam" id="PF13774">
    <property type="entry name" value="Longin"/>
    <property type="match status" value="1"/>
</dbReference>
<evidence type="ECO:0000256" key="2">
    <source>
        <dbReference type="ARBA" id="ARBA00004394"/>
    </source>
</evidence>
<dbReference type="PROSITE" id="PS50859">
    <property type="entry name" value="LONGIN"/>
    <property type="match status" value="1"/>
</dbReference>
<dbReference type="Pfam" id="PF00957">
    <property type="entry name" value="Synaptobrevin"/>
    <property type="match status" value="1"/>
</dbReference>
<keyword evidence="10 12" id="KW-0175">Coiled coil</keyword>
<dbReference type="GO" id="GO:0015031">
    <property type="term" value="P:protein transport"/>
    <property type="evidence" value="ECO:0007669"/>
    <property type="project" value="UniProtKB-KW"/>
</dbReference>
<feature type="domain" description="V-SNARE coiled-coil homology" evidence="15">
    <location>
        <begin position="136"/>
        <end position="196"/>
    </location>
</feature>
<dbReference type="Proteomes" id="UP000316726">
    <property type="component" value="Chromosome 1"/>
</dbReference>
<comment type="similarity">
    <text evidence="3">Belongs to the synaptobrevin family.</text>
</comment>
<evidence type="ECO:0000256" key="10">
    <source>
        <dbReference type="ARBA" id="ARBA00023054"/>
    </source>
</evidence>
<dbReference type="CDD" id="cd15866">
    <property type="entry name" value="R-SNARE_SEC22"/>
    <property type="match status" value="1"/>
</dbReference>
<keyword evidence="11 13" id="KW-0472">Membrane</keyword>
<evidence type="ECO:0000256" key="6">
    <source>
        <dbReference type="ARBA" id="ARBA00022824"/>
    </source>
</evidence>
<dbReference type="Gene3D" id="1.20.5.110">
    <property type="match status" value="1"/>
</dbReference>
<gene>
    <name evidence="16" type="ORF">A3770_01p05710</name>
</gene>